<dbReference type="PANTHER" id="PTHR46558:SF11">
    <property type="entry name" value="HTH-TYPE TRANSCRIPTIONAL REGULATOR XRE"/>
    <property type="match status" value="1"/>
</dbReference>
<keyword evidence="1" id="KW-0238">DNA-binding</keyword>
<feature type="domain" description="HTH cro/C1-type" evidence="2">
    <location>
        <begin position="17"/>
        <end position="71"/>
    </location>
</feature>
<protein>
    <submittedName>
        <fullName evidence="3">Transcriptional regulator with XRE-family HTH domain</fullName>
    </submittedName>
</protein>
<evidence type="ECO:0000313" key="4">
    <source>
        <dbReference type="Proteomes" id="UP000556201"/>
    </source>
</evidence>
<dbReference type="Pfam" id="PF01381">
    <property type="entry name" value="HTH_3"/>
    <property type="match status" value="1"/>
</dbReference>
<dbReference type="SMART" id="SM00530">
    <property type="entry name" value="HTH_XRE"/>
    <property type="match status" value="1"/>
</dbReference>
<dbReference type="SUPFAM" id="SSF47413">
    <property type="entry name" value="lambda repressor-like DNA-binding domains"/>
    <property type="match status" value="1"/>
</dbReference>
<dbReference type="RefSeq" id="WP_184279045.1">
    <property type="nucleotide sequence ID" value="NZ_JACHLJ010000001.1"/>
</dbReference>
<organism evidence="3 4">
    <name type="scientific">Brevundimonas vesicularis</name>
    <name type="common">Pseudomonas vesicularis</name>
    <dbReference type="NCBI Taxonomy" id="41276"/>
    <lineage>
        <taxon>Bacteria</taxon>
        <taxon>Pseudomonadati</taxon>
        <taxon>Pseudomonadota</taxon>
        <taxon>Alphaproteobacteria</taxon>
        <taxon>Caulobacterales</taxon>
        <taxon>Caulobacteraceae</taxon>
        <taxon>Brevundimonas</taxon>
    </lineage>
</organism>
<dbReference type="PROSITE" id="PS50943">
    <property type="entry name" value="HTH_CROC1"/>
    <property type="match status" value="1"/>
</dbReference>
<evidence type="ECO:0000259" key="2">
    <source>
        <dbReference type="PROSITE" id="PS50943"/>
    </source>
</evidence>
<dbReference type="InterPro" id="IPR001387">
    <property type="entry name" value="Cro/C1-type_HTH"/>
</dbReference>
<evidence type="ECO:0000313" key="3">
    <source>
        <dbReference type="EMBL" id="MBB5771649.1"/>
    </source>
</evidence>
<dbReference type="InterPro" id="IPR010982">
    <property type="entry name" value="Lambda_DNA-bd_dom_sf"/>
</dbReference>
<name>A0A7W9FU56_BREVE</name>
<evidence type="ECO:0000256" key="1">
    <source>
        <dbReference type="ARBA" id="ARBA00023125"/>
    </source>
</evidence>
<dbReference type="PANTHER" id="PTHR46558">
    <property type="entry name" value="TRACRIPTIONAL REGULATORY PROTEIN-RELATED-RELATED"/>
    <property type="match status" value="1"/>
</dbReference>
<gene>
    <name evidence="3" type="ORF">HNP47_001618</name>
</gene>
<dbReference type="Gene3D" id="1.10.260.40">
    <property type="entry name" value="lambda repressor-like DNA-binding domains"/>
    <property type="match status" value="1"/>
</dbReference>
<proteinExistence type="predicted"/>
<accession>A0A7W9FU56</accession>
<dbReference type="EMBL" id="JACHLJ010000001">
    <property type="protein sequence ID" value="MBB5771649.1"/>
    <property type="molecule type" value="Genomic_DNA"/>
</dbReference>
<dbReference type="CDD" id="cd00093">
    <property type="entry name" value="HTH_XRE"/>
    <property type="match status" value="1"/>
</dbReference>
<dbReference type="Proteomes" id="UP000556201">
    <property type="component" value="Unassembled WGS sequence"/>
</dbReference>
<dbReference type="AlphaFoldDB" id="A0A7W9FU56"/>
<comment type="caution">
    <text evidence="3">The sequence shown here is derived from an EMBL/GenBank/DDBJ whole genome shotgun (WGS) entry which is preliminary data.</text>
</comment>
<dbReference type="GO" id="GO:0003677">
    <property type="term" value="F:DNA binding"/>
    <property type="evidence" value="ECO:0007669"/>
    <property type="project" value="UniProtKB-KW"/>
</dbReference>
<reference evidence="3 4" key="1">
    <citation type="submission" date="2020-08" db="EMBL/GenBank/DDBJ databases">
        <title>Functional genomics of gut bacteria from endangered species of beetles.</title>
        <authorList>
            <person name="Carlos-Shanley C."/>
        </authorList>
    </citation>
    <scope>NUCLEOTIDE SEQUENCE [LARGE SCALE GENOMIC DNA]</scope>
    <source>
        <strain evidence="3 4">S00192</strain>
    </source>
</reference>
<sequence length="113" mass="12617">MAHGTATEIDVQIGGIIRDRRAAIGMTQAELGKVIGVTFQQVQKYERGFNRVSAATLLKIANALQCSVADLYNDPDPNGRSHSERAILKLWAQLRQPERDAVVGMIREFMHRE</sequence>